<gene>
    <name evidence="4" type="ORF">SADO_05055</name>
</gene>
<dbReference type="InterPro" id="IPR013024">
    <property type="entry name" value="GGCT-like"/>
</dbReference>
<comment type="caution">
    <text evidence="4">The sequence shown here is derived from an EMBL/GenBank/DDBJ whole genome shotgun (WGS) entry which is preliminary data.</text>
</comment>
<feature type="domain" description="Gamma-glutamylcyclotransferase AIG2-like" evidence="3">
    <location>
        <begin position="4"/>
        <end position="114"/>
    </location>
</feature>
<keyword evidence="5" id="KW-1185">Reference proteome</keyword>
<name>A0ABV2AY74_9GAMM</name>
<sequence length="120" mass="13645">MRRVFVYGTLRPGQRNHHYMATARHCGAYTTPACFTLLDTGPYPAALDEGKTALIGDVFEVDEDSFAALDRLEDYPVHYTRRQIGTDHGQAWIYLWIAARDPAWPTIAHGDWRRHVETAG</sequence>
<dbReference type="EMBL" id="APND01000001">
    <property type="protein sequence ID" value="MES1928600.1"/>
    <property type="molecule type" value="Genomic_DNA"/>
</dbReference>
<dbReference type="PANTHER" id="PTHR12510:SF4">
    <property type="entry name" value="GAMMA-GLUTAMYLAMINECYCLOTRANSFERASE"/>
    <property type="match status" value="1"/>
</dbReference>
<dbReference type="InterPro" id="IPR036568">
    <property type="entry name" value="GGCT-like_sf"/>
</dbReference>
<accession>A0ABV2AY74</accession>
<evidence type="ECO:0000256" key="1">
    <source>
        <dbReference type="ARBA" id="ARBA00008861"/>
    </source>
</evidence>
<dbReference type="Gene3D" id="3.10.490.10">
    <property type="entry name" value="Gamma-glutamyl cyclotransferase-like"/>
    <property type="match status" value="1"/>
</dbReference>
<dbReference type="Pfam" id="PF06094">
    <property type="entry name" value="GGACT"/>
    <property type="match status" value="1"/>
</dbReference>
<reference evidence="4 5" key="1">
    <citation type="submission" date="2013-03" db="EMBL/GenBank/DDBJ databases">
        <title>Salinisphaera dokdonensis CL-ES53 Genome Sequencing.</title>
        <authorList>
            <person name="Li C."/>
            <person name="Lai Q."/>
            <person name="Shao Z."/>
        </authorList>
    </citation>
    <scope>NUCLEOTIDE SEQUENCE [LARGE SCALE GENOMIC DNA]</scope>
    <source>
        <strain evidence="4 5">CL-ES53</strain>
    </source>
</reference>
<organism evidence="4 5">
    <name type="scientific">Salinisphaera dokdonensis CL-ES53</name>
    <dbReference type="NCBI Taxonomy" id="1304272"/>
    <lineage>
        <taxon>Bacteria</taxon>
        <taxon>Pseudomonadati</taxon>
        <taxon>Pseudomonadota</taxon>
        <taxon>Gammaproteobacteria</taxon>
        <taxon>Salinisphaerales</taxon>
        <taxon>Salinisphaeraceae</taxon>
        <taxon>Salinisphaera</taxon>
    </lineage>
</organism>
<evidence type="ECO:0000256" key="2">
    <source>
        <dbReference type="RuleBase" id="RU367036"/>
    </source>
</evidence>
<evidence type="ECO:0000313" key="4">
    <source>
        <dbReference type="EMBL" id="MES1928600.1"/>
    </source>
</evidence>
<evidence type="ECO:0000259" key="3">
    <source>
        <dbReference type="Pfam" id="PF06094"/>
    </source>
</evidence>
<dbReference type="SUPFAM" id="SSF110857">
    <property type="entry name" value="Gamma-glutamyl cyclotransferase-like"/>
    <property type="match status" value="1"/>
</dbReference>
<dbReference type="PANTHER" id="PTHR12510">
    <property type="entry name" value="TROPONIN C-AKIN-1 PROTEIN"/>
    <property type="match status" value="1"/>
</dbReference>
<protein>
    <recommendedName>
        <fullName evidence="2">Gamma-glutamylcyclotransferase family protein</fullName>
    </recommendedName>
</protein>
<evidence type="ECO:0000313" key="5">
    <source>
        <dbReference type="Proteomes" id="UP001460888"/>
    </source>
</evidence>
<dbReference type="InterPro" id="IPR009288">
    <property type="entry name" value="AIG2-like_dom"/>
</dbReference>
<dbReference type="Proteomes" id="UP001460888">
    <property type="component" value="Unassembled WGS sequence"/>
</dbReference>
<comment type="similarity">
    <text evidence="1 2">Belongs to the gamma-glutamylcyclotransferase family.</text>
</comment>
<dbReference type="RefSeq" id="WP_353109767.1">
    <property type="nucleotide sequence ID" value="NZ_APND01000001.1"/>
</dbReference>
<dbReference type="CDD" id="cd06661">
    <property type="entry name" value="GGCT_like"/>
    <property type="match status" value="1"/>
</dbReference>
<proteinExistence type="inferred from homology"/>
<dbReference type="InterPro" id="IPR039126">
    <property type="entry name" value="GGACT"/>
</dbReference>